<feature type="domain" description="Helix-hairpin-helix DNA-binding motif class 1" evidence="3">
    <location>
        <begin position="237"/>
        <end position="256"/>
    </location>
</feature>
<dbReference type="GO" id="GO:0006281">
    <property type="term" value="P:DNA repair"/>
    <property type="evidence" value="ECO:0007669"/>
    <property type="project" value="InterPro"/>
</dbReference>
<dbReference type="RefSeq" id="WP_239122441.1">
    <property type="nucleotide sequence ID" value="NZ_BONT01000119.1"/>
</dbReference>
<feature type="transmembrane region" description="Helical" evidence="2">
    <location>
        <begin position="81"/>
        <end position="101"/>
    </location>
</feature>
<dbReference type="PANTHER" id="PTHR21180">
    <property type="entry name" value="ENDONUCLEASE/EXONUCLEASE/PHOSPHATASE FAMILY DOMAIN-CONTAINING PROTEIN 1"/>
    <property type="match status" value="1"/>
</dbReference>
<dbReference type="Proteomes" id="UP000548476">
    <property type="component" value="Unassembled WGS sequence"/>
</dbReference>
<dbReference type="InterPro" id="IPR019554">
    <property type="entry name" value="Soluble_ligand-bd"/>
</dbReference>
<sequence>MRTHTTHREQVERMRLRLARLAHPPGTANPATDHEPAAYPPGLPPPAEAPVTVVECETDERPEAPEPADSPFTIAAVPRRVLALAAVAVLVLAGLVAWWSWPRPEPVAVPVEAAVSEAGPAAMLVVSVAGKVRRPGLVEVPPGSRVADALAAAGGVADPADLGMLNLARKVVDGELIIVGPATAGTGTGGPGAGHTAPVNLNAATVAELDGLPGVGPVLAQRIVDHRDAEGPFASIEELRQVDGIGAARFADLKDRVTV</sequence>
<dbReference type="InterPro" id="IPR003583">
    <property type="entry name" value="Hlx-hairpin-Hlx_DNA-bd_motif"/>
</dbReference>
<dbReference type="GO" id="GO:0015628">
    <property type="term" value="P:protein secretion by the type II secretion system"/>
    <property type="evidence" value="ECO:0007669"/>
    <property type="project" value="TreeGrafter"/>
</dbReference>
<dbReference type="GO" id="GO:0003677">
    <property type="term" value="F:DNA binding"/>
    <property type="evidence" value="ECO:0007669"/>
    <property type="project" value="InterPro"/>
</dbReference>
<dbReference type="InterPro" id="IPR051675">
    <property type="entry name" value="Endo/Exo/Phosphatase_dom_1"/>
</dbReference>
<keyword evidence="2" id="KW-0812">Transmembrane</keyword>
<dbReference type="EMBL" id="JACHGT010000004">
    <property type="protein sequence ID" value="MBB6034047.1"/>
    <property type="molecule type" value="Genomic_DNA"/>
</dbReference>
<protein>
    <submittedName>
        <fullName evidence="4">Competence protein ComEA</fullName>
    </submittedName>
</protein>
<dbReference type="AlphaFoldDB" id="A0A841FLI6"/>
<dbReference type="InterPro" id="IPR004509">
    <property type="entry name" value="Competence_ComEA_HhH"/>
</dbReference>
<feature type="compositionally biased region" description="Pro residues" evidence="1">
    <location>
        <begin position="38"/>
        <end position="48"/>
    </location>
</feature>
<keyword evidence="5" id="KW-1185">Reference proteome</keyword>
<feature type="region of interest" description="Disordered" evidence="1">
    <location>
        <begin position="23"/>
        <end position="48"/>
    </location>
</feature>
<dbReference type="PANTHER" id="PTHR21180:SF32">
    <property type="entry name" value="ENDONUCLEASE_EXONUCLEASE_PHOSPHATASE FAMILY DOMAIN-CONTAINING PROTEIN 1"/>
    <property type="match status" value="1"/>
</dbReference>
<evidence type="ECO:0000256" key="2">
    <source>
        <dbReference type="SAM" id="Phobius"/>
    </source>
</evidence>
<reference evidence="4 5" key="1">
    <citation type="submission" date="2020-08" db="EMBL/GenBank/DDBJ databases">
        <title>Genomic Encyclopedia of Type Strains, Phase IV (KMG-IV): sequencing the most valuable type-strain genomes for metagenomic binning, comparative biology and taxonomic classification.</title>
        <authorList>
            <person name="Goeker M."/>
        </authorList>
    </citation>
    <scope>NUCLEOTIDE SEQUENCE [LARGE SCALE GENOMIC DNA]</scope>
    <source>
        <strain evidence="4 5">YIM 65646</strain>
    </source>
</reference>
<dbReference type="SUPFAM" id="SSF142984">
    <property type="entry name" value="Nqo1 middle domain-like"/>
    <property type="match status" value="1"/>
</dbReference>
<name>A0A841FLI6_9ACTN</name>
<dbReference type="Gene3D" id="1.10.150.320">
    <property type="entry name" value="Photosystem II 12 kDa extrinsic protein"/>
    <property type="match status" value="1"/>
</dbReference>
<dbReference type="Gene3D" id="3.10.20.600">
    <property type="match status" value="1"/>
</dbReference>
<comment type="caution">
    <text evidence="4">The sequence shown here is derived from an EMBL/GenBank/DDBJ whole genome shotgun (WGS) entry which is preliminary data.</text>
</comment>
<feature type="domain" description="Helix-hairpin-helix DNA-binding motif class 1" evidence="3">
    <location>
        <begin position="207"/>
        <end position="226"/>
    </location>
</feature>
<evidence type="ECO:0000313" key="4">
    <source>
        <dbReference type="EMBL" id="MBB6034047.1"/>
    </source>
</evidence>
<dbReference type="Pfam" id="PF12836">
    <property type="entry name" value="HHH_3"/>
    <property type="match status" value="1"/>
</dbReference>
<dbReference type="Pfam" id="PF10531">
    <property type="entry name" value="SLBB"/>
    <property type="match status" value="1"/>
</dbReference>
<proteinExistence type="predicted"/>
<dbReference type="GO" id="GO:0015627">
    <property type="term" value="C:type II protein secretion system complex"/>
    <property type="evidence" value="ECO:0007669"/>
    <property type="project" value="TreeGrafter"/>
</dbReference>
<evidence type="ECO:0000259" key="3">
    <source>
        <dbReference type="SMART" id="SM00278"/>
    </source>
</evidence>
<keyword evidence="2" id="KW-0472">Membrane</keyword>
<evidence type="ECO:0000313" key="5">
    <source>
        <dbReference type="Proteomes" id="UP000548476"/>
    </source>
</evidence>
<accession>A0A841FLI6</accession>
<dbReference type="InterPro" id="IPR010994">
    <property type="entry name" value="RuvA_2-like"/>
</dbReference>
<evidence type="ECO:0000256" key="1">
    <source>
        <dbReference type="SAM" id="MobiDB-lite"/>
    </source>
</evidence>
<dbReference type="SUPFAM" id="SSF47781">
    <property type="entry name" value="RuvA domain 2-like"/>
    <property type="match status" value="1"/>
</dbReference>
<keyword evidence="2" id="KW-1133">Transmembrane helix</keyword>
<gene>
    <name evidence="4" type="ORF">HNR73_001897</name>
</gene>
<dbReference type="SMART" id="SM00278">
    <property type="entry name" value="HhH1"/>
    <property type="match status" value="2"/>
</dbReference>
<organism evidence="4 5">
    <name type="scientific">Phytomonospora endophytica</name>
    <dbReference type="NCBI Taxonomy" id="714109"/>
    <lineage>
        <taxon>Bacteria</taxon>
        <taxon>Bacillati</taxon>
        <taxon>Actinomycetota</taxon>
        <taxon>Actinomycetes</taxon>
        <taxon>Micromonosporales</taxon>
        <taxon>Micromonosporaceae</taxon>
        <taxon>Phytomonospora</taxon>
    </lineage>
</organism>
<dbReference type="NCBIfam" id="TIGR00426">
    <property type="entry name" value="competence protein ComEA helix-hairpin-helix repeat region"/>
    <property type="match status" value="1"/>
</dbReference>